<feature type="region of interest" description="Disordered" evidence="1">
    <location>
        <begin position="1"/>
        <end position="31"/>
    </location>
</feature>
<evidence type="ECO:0000313" key="3">
    <source>
        <dbReference type="Proteomes" id="UP001231701"/>
    </source>
</evidence>
<accession>A0AAX3ZQ58</accession>
<evidence type="ECO:0000313" key="2">
    <source>
        <dbReference type="EMBL" id="WMC89094.1"/>
    </source>
</evidence>
<protein>
    <submittedName>
        <fullName evidence="2">Uncharacterized protein</fullName>
    </submittedName>
</protein>
<dbReference type="Proteomes" id="UP001231701">
    <property type="component" value="Chromosome"/>
</dbReference>
<dbReference type="SUPFAM" id="SSF89372">
    <property type="entry name" value="Fucose-specific lectin"/>
    <property type="match status" value="1"/>
</dbReference>
<dbReference type="RefSeq" id="WP_306693155.1">
    <property type="nucleotide sequence ID" value="NZ_CP121271.1"/>
</dbReference>
<organism evidence="2 3">
    <name type="scientific">Streptomyces rochei</name>
    <name type="common">Streptomyces parvullus</name>
    <dbReference type="NCBI Taxonomy" id="1928"/>
    <lineage>
        <taxon>Bacteria</taxon>
        <taxon>Bacillati</taxon>
        <taxon>Actinomycetota</taxon>
        <taxon>Actinomycetes</taxon>
        <taxon>Kitasatosporales</taxon>
        <taxon>Streptomycetaceae</taxon>
        <taxon>Streptomyces</taxon>
        <taxon>Streptomyces rochei group</taxon>
    </lineage>
</organism>
<dbReference type="GeneID" id="90945841"/>
<feature type="compositionally biased region" description="Gly residues" evidence="1">
    <location>
        <begin position="21"/>
        <end position="31"/>
    </location>
</feature>
<gene>
    <name evidence="2" type="ORF">P7W03_27415</name>
</gene>
<reference evidence="2" key="1">
    <citation type="submission" date="2023-03" db="EMBL/GenBank/DDBJ databases">
        <title>Borrelidin-producing and root-colonizing Streptomyces rochei is a potent biopesticide for soil-borne oomycete-caused plant diseases.</title>
        <authorList>
            <person name="Zhou D."/>
            <person name="Wang X."/>
            <person name="Navarro-Munoz J.C."/>
            <person name="Li W."/>
            <person name="Li J."/>
            <person name="Jiu M."/>
            <person name="Deng S."/>
            <person name="Ye Y."/>
            <person name="Daly P."/>
            <person name="Wei L."/>
        </authorList>
    </citation>
    <scope>NUCLEOTIDE SEQUENCE</scope>
    <source>
        <strain evidence="2">JK1</strain>
    </source>
</reference>
<sequence>MRASTARDNERRRRPAADGEPGAGVRAGGVRSGPWLLPGHDGRLLAYAHVDGALLRWTESGPGGPGWLGPDVLPAEDVAHCTLVQGANRYVHVLGRRVRGGGNRPLAVDLVYAIQYQAGRPMSEWRSVGNPLTRRETAAELGVPAAAVDTAGALHVFAPTAEGRIALRREDAKGRWEPWLDLKAGGVLDTPCAVAASGGHLELVAPARHATLTWQRAKSGAVPERGHDLGFVTLPGSMTGLETSPGRITYFFTDPHSGQIVAVRSGEWPVPVGGNPGDGRHAALAVTLDGHPCTVLAHRDAEGRVVLGVCPAEGERYGVWWTDTGMACLGDPVLARDAYGRVVVLAVGADGALSSARQADGPGLTLADWVRV</sequence>
<dbReference type="AlphaFoldDB" id="A0AAX3ZQ58"/>
<name>A0AAX3ZQ58_STRRO</name>
<proteinExistence type="predicted"/>
<dbReference type="EMBL" id="CP121271">
    <property type="protein sequence ID" value="WMC89094.1"/>
    <property type="molecule type" value="Genomic_DNA"/>
</dbReference>
<evidence type="ECO:0000256" key="1">
    <source>
        <dbReference type="SAM" id="MobiDB-lite"/>
    </source>
</evidence>
<feature type="compositionally biased region" description="Basic and acidic residues" evidence="1">
    <location>
        <begin position="1"/>
        <end position="17"/>
    </location>
</feature>